<evidence type="ECO:0008006" key="3">
    <source>
        <dbReference type="Google" id="ProtNLM"/>
    </source>
</evidence>
<dbReference type="AlphaFoldDB" id="X1U5Z1"/>
<keyword evidence="1" id="KW-0004">4Fe-4S</keyword>
<evidence type="ECO:0000256" key="1">
    <source>
        <dbReference type="ARBA" id="ARBA00022485"/>
    </source>
</evidence>
<dbReference type="Gene3D" id="3.20.20.70">
    <property type="entry name" value="Aldolase class I"/>
    <property type="match status" value="1"/>
</dbReference>
<protein>
    <recommendedName>
        <fullName evidence="3">Radical SAM core domain-containing protein</fullName>
    </recommendedName>
</protein>
<reference evidence="2" key="1">
    <citation type="journal article" date="2014" name="Front. Microbiol.">
        <title>High frequency of phylogenetically diverse reductive dehalogenase-homologous genes in deep subseafloor sedimentary metagenomes.</title>
        <authorList>
            <person name="Kawai M."/>
            <person name="Futagami T."/>
            <person name="Toyoda A."/>
            <person name="Takaki Y."/>
            <person name="Nishi S."/>
            <person name="Hori S."/>
            <person name="Arai W."/>
            <person name="Tsubouchi T."/>
            <person name="Morono Y."/>
            <person name="Uchiyama I."/>
            <person name="Ito T."/>
            <person name="Fujiyama A."/>
            <person name="Inagaki F."/>
            <person name="Takami H."/>
        </authorList>
    </citation>
    <scope>NUCLEOTIDE SEQUENCE</scope>
    <source>
        <strain evidence="2">Expedition CK06-06</strain>
    </source>
</reference>
<sequence length="102" mass="11829">MNKSPPVRRISQIISCFLIDPKDKKDPLRLQVLPCADELIEKKGEELVAWDKESLFAVKGIEHKYPDRVAFLVTRNCASWCRFCVRKVMCKDVEGLHLRELS</sequence>
<dbReference type="GO" id="GO:0051539">
    <property type="term" value="F:4 iron, 4 sulfur cluster binding"/>
    <property type="evidence" value="ECO:0007669"/>
    <property type="project" value="UniProtKB-KW"/>
</dbReference>
<keyword evidence="1" id="KW-0411">Iron-sulfur</keyword>
<dbReference type="EMBL" id="BARW01006310">
    <property type="protein sequence ID" value="GAI87734.1"/>
    <property type="molecule type" value="Genomic_DNA"/>
</dbReference>
<name>X1U5Z1_9ZZZZ</name>
<proteinExistence type="predicted"/>
<keyword evidence="1" id="KW-0408">Iron</keyword>
<keyword evidence="1" id="KW-0479">Metal-binding</keyword>
<dbReference type="InterPro" id="IPR003739">
    <property type="entry name" value="Lys_aminomutase/Glu_NH3_mut"/>
</dbReference>
<feature type="non-terminal residue" evidence="2">
    <location>
        <position position="102"/>
    </location>
</feature>
<evidence type="ECO:0000313" key="2">
    <source>
        <dbReference type="EMBL" id="GAI87734.1"/>
    </source>
</evidence>
<dbReference type="InterPro" id="IPR013785">
    <property type="entry name" value="Aldolase_TIM"/>
</dbReference>
<dbReference type="PANTHER" id="PTHR30538:SF0">
    <property type="entry name" value="L-LYSINE 2,3-AMINOMUTASE AQ_1632-RELATED"/>
    <property type="match status" value="1"/>
</dbReference>
<dbReference type="PANTHER" id="PTHR30538">
    <property type="entry name" value="LYSINE 2,3-AMINOMUTASE-RELATED"/>
    <property type="match status" value="1"/>
</dbReference>
<gene>
    <name evidence="2" type="ORF">S12H4_13253</name>
</gene>
<accession>X1U5Z1</accession>
<comment type="caution">
    <text evidence="2">The sequence shown here is derived from an EMBL/GenBank/DDBJ whole genome shotgun (WGS) entry which is preliminary data.</text>
</comment>
<organism evidence="2">
    <name type="scientific">marine sediment metagenome</name>
    <dbReference type="NCBI Taxonomy" id="412755"/>
    <lineage>
        <taxon>unclassified sequences</taxon>
        <taxon>metagenomes</taxon>
        <taxon>ecological metagenomes</taxon>
    </lineage>
</organism>